<protein>
    <submittedName>
        <fullName evidence="1">Uncharacterized protein</fullName>
    </submittedName>
</protein>
<sequence length="119" mass="14007">MNIVIKININNDRPPFIERVFKGSELVSERLANVLAYYDVTLSNTGQMSIFSVSLTEKQVLQFEECDFVFSANDYPLRKYLLELNIFEDKVDEIMERVINEINDLYFDKKENILLEIET</sequence>
<dbReference type="Proteomes" id="UP000271937">
    <property type="component" value="Unassembled WGS sequence"/>
</dbReference>
<evidence type="ECO:0000313" key="2">
    <source>
        <dbReference type="Proteomes" id="UP000271937"/>
    </source>
</evidence>
<proteinExistence type="predicted"/>
<reference evidence="1 2" key="1">
    <citation type="submission" date="2018-11" db="EMBL/GenBank/DDBJ databases">
        <title>Flavobacterium sp. nov., YIM 102600 draft genome.</title>
        <authorList>
            <person name="Li G."/>
            <person name="Jiang Y."/>
        </authorList>
    </citation>
    <scope>NUCLEOTIDE SEQUENCE [LARGE SCALE GENOMIC DNA]</scope>
    <source>
        <strain evidence="1 2">YIM 102600</strain>
    </source>
</reference>
<organism evidence="1 2">
    <name type="scientific">Flavobacterium macacae</name>
    <dbReference type="NCBI Taxonomy" id="2488993"/>
    <lineage>
        <taxon>Bacteria</taxon>
        <taxon>Pseudomonadati</taxon>
        <taxon>Bacteroidota</taxon>
        <taxon>Flavobacteriia</taxon>
        <taxon>Flavobacteriales</taxon>
        <taxon>Flavobacteriaceae</taxon>
        <taxon>Flavobacterium</taxon>
    </lineage>
</organism>
<dbReference type="AlphaFoldDB" id="A0A3P3W431"/>
<dbReference type="OrthoDB" id="1493124at2"/>
<evidence type="ECO:0000313" key="1">
    <source>
        <dbReference type="EMBL" id="RRJ89720.1"/>
    </source>
</evidence>
<name>A0A3P3W431_9FLAO</name>
<dbReference type="EMBL" id="RQVR01000014">
    <property type="protein sequence ID" value="RRJ89720.1"/>
    <property type="molecule type" value="Genomic_DNA"/>
</dbReference>
<comment type="caution">
    <text evidence="1">The sequence shown here is derived from an EMBL/GenBank/DDBJ whole genome shotgun (WGS) entry which is preliminary data.</text>
</comment>
<keyword evidence="2" id="KW-1185">Reference proteome</keyword>
<dbReference type="RefSeq" id="WP_125013321.1">
    <property type="nucleotide sequence ID" value="NZ_RQVR01000014.1"/>
</dbReference>
<accession>A0A3P3W431</accession>
<gene>
    <name evidence="1" type="ORF">EG849_11955</name>
</gene>